<name>A0A2C8YQM3_9MICO</name>
<feature type="transmembrane region" description="Helical" evidence="1">
    <location>
        <begin position="44"/>
        <end position="62"/>
    </location>
</feature>
<gene>
    <name evidence="2" type="ORF">SAMN06296378_0466</name>
</gene>
<reference evidence="2 3" key="1">
    <citation type="submission" date="2017-09" db="EMBL/GenBank/DDBJ databases">
        <authorList>
            <person name="Ehlers B."/>
            <person name="Leendertz F.H."/>
        </authorList>
    </citation>
    <scope>NUCLEOTIDE SEQUENCE [LARGE SCALE GENOMIC DNA]</scope>
    <source>
        <strain evidence="2 3">CGMCC 1.05381</strain>
    </source>
</reference>
<dbReference type="AlphaFoldDB" id="A0A2C8YQM3"/>
<dbReference type="EMBL" id="OCST01000001">
    <property type="protein sequence ID" value="SOE52842.1"/>
    <property type="molecule type" value="Genomic_DNA"/>
</dbReference>
<sequence>MTNSQGVADKAIALGFDTVTTVQHVAGNTALTISDTYRLKPLKFWGLVGAAVIAVAATVAIARR</sequence>
<evidence type="ECO:0000313" key="3">
    <source>
        <dbReference type="Proteomes" id="UP000219440"/>
    </source>
</evidence>
<keyword evidence="1" id="KW-0472">Membrane</keyword>
<evidence type="ECO:0000256" key="1">
    <source>
        <dbReference type="SAM" id="Phobius"/>
    </source>
</evidence>
<accession>A0A2C8YQM3</accession>
<proteinExistence type="predicted"/>
<protein>
    <submittedName>
        <fullName evidence="2">Uncharacterized protein</fullName>
    </submittedName>
</protein>
<keyword evidence="1" id="KW-1133">Transmembrane helix</keyword>
<evidence type="ECO:0000313" key="2">
    <source>
        <dbReference type="EMBL" id="SOE52842.1"/>
    </source>
</evidence>
<keyword evidence="1" id="KW-0812">Transmembrane</keyword>
<dbReference type="Proteomes" id="UP000219440">
    <property type="component" value="Unassembled WGS sequence"/>
</dbReference>
<keyword evidence="3" id="KW-1185">Reference proteome</keyword>
<dbReference type="RefSeq" id="WP_097059596.1">
    <property type="nucleotide sequence ID" value="NZ_BMLC01000002.1"/>
</dbReference>
<organism evidence="2 3">
    <name type="scientific">Salinibacterium xinjiangense</name>
    <dbReference type="NCBI Taxonomy" id="386302"/>
    <lineage>
        <taxon>Bacteria</taxon>
        <taxon>Bacillati</taxon>
        <taxon>Actinomycetota</taxon>
        <taxon>Actinomycetes</taxon>
        <taxon>Micrococcales</taxon>
        <taxon>Microbacteriaceae</taxon>
        <taxon>Salinibacterium</taxon>
    </lineage>
</organism>